<dbReference type="InterPro" id="IPR011006">
    <property type="entry name" value="CheY-like_superfamily"/>
</dbReference>
<organism evidence="3 4">
    <name type="scientific">Cereibacter changlensis</name>
    <dbReference type="NCBI Taxonomy" id="402884"/>
    <lineage>
        <taxon>Bacteria</taxon>
        <taxon>Pseudomonadati</taxon>
        <taxon>Pseudomonadota</taxon>
        <taxon>Alphaproteobacteria</taxon>
        <taxon>Rhodobacterales</taxon>
        <taxon>Paracoccaceae</taxon>
        <taxon>Cereibacter</taxon>
    </lineage>
</organism>
<dbReference type="GO" id="GO:0000160">
    <property type="term" value="P:phosphorelay signal transduction system"/>
    <property type="evidence" value="ECO:0007669"/>
    <property type="project" value="InterPro"/>
</dbReference>
<reference evidence="3 4" key="1">
    <citation type="submission" date="2019-04" db="EMBL/GenBank/DDBJ databases">
        <title>Crypto-aerobic microbial life in anoxic (sulfidic) marine sediments.</title>
        <authorList>
            <person name="Bhattacharya S."/>
            <person name="Roy C."/>
            <person name="Mondal N."/>
            <person name="Sarkar J."/>
            <person name="Mandal S."/>
            <person name="Rameez M.J."/>
            <person name="Ghosh W."/>
        </authorList>
    </citation>
    <scope>NUCLEOTIDE SEQUENCE [LARGE SCALE GENOMIC DNA]</scope>
    <source>
        <strain evidence="3 4">SBBC</strain>
    </source>
</reference>
<keyword evidence="1" id="KW-0597">Phosphoprotein</keyword>
<evidence type="ECO:0000313" key="3">
    <source>
        <dbReference type="EMBL" id="TKA94753.1"/>
    </source>
</evidence>
<dbReference type="Gene3D" id="3.40.50.2300">
    <property type="match status" value="1"/>
</dbReference>
<dbReference type="RefSeq" id="WP_136794168.1">
    <property type="nucleotide sequence ID" value="NZ_SWAU01000288.1"/>
</dbReference>
<dbReference type="SUPFAM" id="SSF52172">
    <property type="entry name" value="CheY-like"/>
    <property type="match status" value="1"/>
</dbReference>
<evidence type="ECO:0000256" key="1">
    <source>
        <dbReference type="PROSITE-ProRule" id="PRU00169"/>
    </source>
</evidence>
<dbReference type="EMBL" id="SWAU01000288">
    <property type="protein sequence ID" value="TKA94753.1"/>
    <property type="molecule type" value="Genomic_DNA"/>
</dbReference>
<comment type="caution">
    <text evidence="3">The sequence shown here is derived from an EMBL/GenBank/DDBJ whole genome shotgun (WGS) entry which is preliminary data.</text>
</comment>
<protein>
    <submittedName>
        <fullName evidence="3">Response regulator</fullName>
    </submittedName>
</protein>
<proteinExistence type="predicted"/>
<gene>
    <name evidence="3" type="ORF">FAZ78_20605</name>
</gene>
<dbReference type="InterPro" id="IPR001789">
    <property type="entry name" value="Sig_transdc_resp-reg_receiver"/>
</dbReference>
<evidence type="ECO:0000313" key="4">
    <source>
        <dbReference type="Proteomes" id="UP000306340"/>
    </source>
</evidence>
<feature type="modified residue" description="4-aspartylphosphate" evidence="1">
    <location>
        <position position="51"/>
    </location>
</feature>
<feature type="domain" description="Response regulatory" evidence="2">
    <location>
        <begin position="2"/>
        <end position="117"/>
    </location>
</feature>
<name>A0A4U0Z035_9RHOB</name>
<evidence type="ECO:0000259" key="2">
    <source>
        <dbReference type="PROSITE" id="PS50110"/>
    </source>
</evidence>
<dbReference type="AlphaFoldDB" id="A0A4U0Z035"/>
<sequence>MQVLIVETREDLAESWAAPLRAAGCIVHLTRSQEAAVEVLLRQRIEVVMLDLMLQEGSPLAVADFAGFRQPWAKVVFLTDSAVFSDGSIFSLCANACAFLRTATPAQDLAAIVEHYGAAA</sequence>
<dbReference type="PROSITE" id="PS50110">
    <property type="entry name" value="RESPONSE_REGULATORY"/>
    <property type="match status" value="1"/>
</dbReference>
<dbReference type="Proteomes" id="UP000306340">
    <property type="component" value="Unassembled WGS sequence"/>
</dbReference>
<accession>A0A4U0Z035</accession>